<evidence type="ECO:0000256" key="1">
    <source>
        <dbReference type="ARBA" id="ARBA00023002"/>
    </source>
</evidence>
<comment type="caution">
    <text evidence="5">The sequence shown here is derived from an EMBL/GenBank/DDBJ whole genome shotgun (WGS) entry which is preliminary data.</text>
</comment>
<feature type="domain" description="Acyl-CoA dehydrogenase/oxidase N-terminal" evidence="3">
    <location>
        <begin position="95"/>
        <end position="191"/>
    </location>
</feature>
<evidence type="ECO:0000259" key="4">
    <source>
        <dbReference type="Pfam" id="PF08028"/>
    </source>
</evidence>
<feature type="domain" description="Acyl-CoA dehydrogenase C-terminal" evidence="4">
    <location>
        <begin position="322"/>
        <end position="452"/>
    </location>
</feature>
<dbReference type="GO" id="GO:0050660">
    <property type="term" value="F:flavin adenine dinucleotide binding"/>
    <property type="evidence" value="ECO:0007669"/>
    <property type="project" value="InterPro"/>
</dbReference>
<evidence type="ECO:0000259" key="3">
    <source>
        <dbReference type="Pfam" id="PF02771"/>
    </source>
</evidence>
<keyword evidence="6" id="KW-1185">Reference proteome</keyword>
<dbReference type="OrthoDB" id="3404950at2"/>
<evidence type="ECO:0000313" key="5">
    <source>
        <dbReference type="EMBL" id="TDD88514.1"/>
    </source>
</evidence>
<organism evidence="5 6">
    <name type="scientific">Actinomadura darangshiensis</name>
    <dbReference type="NCBI Taxonomy" id="705336"/>
    <lineage>
        <taxon>Bacteria</taxon>
        <taxon>Bacillati</taxon>
        <taxon>Actinomycetota</taxon>
        <taxon>Actinomycetes</taxon>
        <taxon>Streptosporangiales</taxon>
        <taxon>Thermomonosporaceae</taxon>
        <taxon>Actinomadura</taxon>
    </lineage>
</organism>
<dbReference type="Pfam" id="PF08028">
    <property type="entry name" value="Acyl-CoA_dh_2"/>
    <property type="match status" value="1"/>
</dbReference>
<dbReference type="PANTHER" id="PTHR48083:SF19">
    <property type="entry name" value="FLAVIN-DEPENDENT MONOOXYGENASE, OXYGENASE SUBUNIT HSAA"/>
    <property type="match status" value="1"/>
</dbReference>
<proteinExistence type="inferred from homology"/>
<name>A0A4R5BW63_9ACTN</name>
<dbReference type="EMBL" id="SMKY01000017">
    <property type="protein sequence ID" value="TDD88514.1"/>
    <property type="molecule type" value="Genomic_DNA"/>
</dbReference>
<gene>
    <name evidence="5" type="ORF">E1293_06425</name>
</gene>
<dbReference type="PANTHER" id="PTHR48083">
    <property type="entry name" value="MEDIUM-CHAIN SPECIFIC ACYL-COA DEHYDROGENASE, MITOCHONDRIAL-RELATED"/>
    <property type="match status" value="1"/>
</dbReference>
<comment type="similarity">
    <text evidence="2">Belongs to the HpaH/HsaA monooxygenase family.</text>
</comment>
<dbReference type="Pfam" id="PF02771">
    <property type="entry name" value="Acyl-CoA_dh_N"/>
    <property type="match status" value="1"/>
</dbReference>
<reference evidence="5 6" key="1">
    <citation type="submission" date="2019-03" db="EMBL/GenBank/DDBJ databases">
        <title>Draft genome sequences of novel Actinobacteria.</title>
        <authorList>
            <person name="Sahin N."/>
            <person name="Ay H."/>
            <person name="Saygin H."/>
        </authorList>
    </citation>
    <scope>NUCLEOTIDE SEQUENCE [LARGE SCALE GENOMIC DNA]</scope>
    <source>
        <strain evidence="5 6">DSM 45941</strain>
    </source>
</reference>
<dbReference type="Gene3D" id="2.40.110.10">
    <property type="entry name" value="Butyryl-CoA Dehydrogenase, subunit A, domain 2"/>
    <property type="match status" value="1"/>
</dbReference>
<dbReference type="GO" id="GO:0016712">
    <property type="term" value="F:oxidoreductase activity, acting on paired donors, with incorporation or reduction of molecular oxygen, reduced flavin or flavoprotein as one donor, and incorporation of one atom of oxygen"/>
    <property type="evidence" value="ECO:0007669"/>
    <property type="project" value="TreeGrafter"/>
</dbReference>
<dbReference type="SUPFAM" id="SSF47203">
    <property type="entry name" value="Acyl-CoA dehydrogenase C-terminal domain-like"/>
    <property type="match status" value="1"/>
</dbReference>
<dbReference type="GO" id="GO:0033539">
    <property type="term" value="P:fatty acid beta-oxidation using acyl-CoA dehydrogenase"/>
    <property type="evidence" value="ECO:0007669"/>
    <property type="project" value="TreeGrafter"/>
</dbReference>
<keyword evidence="1" id="KW-0560">Oxidoreductase</keyword>
<protein>
    <submittedName>
        <fullName evidence="5">Acyl-CoA dehydrogenase</fullName>
    </submittedName>
</protein>
<dbReference type="GO" id="GO:0003995">
    <property type="term" value="F:acyl-CoA dehydrogenase activity"/>
    <property type="evidence" value="ECO:0007669"/>
    <property type="project" value="TreeGrafter"/>
</dbReference>
<accession>A0A4R5BW63</accession>
<sequence>MGADTAEHVLPSLCHPHGLRTRPGSAMNPLRNGKPFRIRRQDSETPFCHQWRPIIPPAPLETIRLAAGSAGARPRHVHDPYSKVWFRTMEYGDEIVRRVRELAPTLAERAPDAERARRLPDATIADLAGTGLFDMLVPKRFGGAELGFEAMAAACREAGAGCASTGWLSVIYTLHNWMVALLPEQAQAEVWADRTYALVPCVLAPTGTAEPADGGHRVTGRWSWGSGVMHAGHVLVMALVTADGEIEPRLFLLPRAEVAVHDVWHTSGMRGTGSNDIEVQGVFVPAHRSVPLAELAEGRSPGSRVHPAPLYRTPLVPVFALTGAAPVLGVAEGVLARFAERMQGRVMAYSGKKQRDLSSAQVRLAAATADLAAARLLLDDALRGVVHAVADGSCDMRLRARARLVAAHVAGTSRRVVNDLCAAAGASAQFTGSPFQRAQRDVNTISGHVVFDPDEAYRLYGRIELGLDPGPVTLV</sequence>
<dbReference type="Proteomes" id="UP000295578">
    <property type="component" value="Unassembled WGS sequence"/>
</dbReference>
<dbReference type="InterPro" id="IPR036250">
    <property type="entry name" value="AcylCo_DH-like_C"/>
</dbReference>
<dbReference type="SUPFAM" id="SSF56645">
    <property type="entry name" value="Acyl-CoA dehydrogenase NM domain-like"/>
    <property type="match status" value="1"/>
</dbReference>
<evidence type="ECO:0000256" key="2">
    <source>
        <dbReference type="ARBA" id="ARBA00049661"/>
    </source>
</evidence>
<dbReference type="InterPro" id="IPR046373">
    <property type="entry name" value="Acyl-CoA_Oxase/DH_mid-dom_sf"/>
</dbReference>
<dbReference type="Gene3D" id="1.20.140.10">
    <property type="entry name" value="Butyryl-CoA Dehydrogenase, subunit A, domain 3"/>
    <property type="match status" value="1"/>
</dbReference>
<dbReference type="InterPro" id="IPR013107">
    <property type="entry name" value="Acyl-CoA_DH_C"/>
</dbReference>
<dbReference type="InterPro" id="IPR037069">
    <property type="entry name" value="AcylCoA_DH/ox_N_sf"/>
</dbReference>
<dbReference type="InterPro" id="IPR009100">
    <property type="entry name" value="AcylCoA_DH/oxidase_NM_dom_sf"/>
</dbReference>
<evidence type="ECO:0000313" key="6">
    <source>
        <dbReference type="Proteomes" id="UP000295578"/>
    </source>
</evidence>
<dbReference type="GO" id="GO:0005737">
    <property type="term" value="C:cytoplasm"/>
    <property type="evidence" value="ECO:0007669"/>
    <property type="project" value="TreeGrafter"/>
</dbReference>
<dbReference type="AlphaFoldDB" id="A0A4R5BW63"/>
<dbReference type="InterPro" id="IPR050741">
    <property type="entry name" value="Acyl-CoA_dehydrogenase"/>
</dbReference>
<dbReference type="InterPro" id="IPR013786">
    <property type="entry name" value="AcylCoA_DH/ox_N"/>
</dbReference>
<dbReference type="Gene3D" id="1.10.540.10">
    <property type="entry name" value="Acyl-CoA dehydrogenase/oxidase, N-terminal domain"/>
    <property type="match status" value="1"/>
</dbReference>